<dbReference type="STRING" id="1673428.CPM_0349"/>
<dbReference type="AlphaFoldDB" id="A0A1R4A5J5"/>
<gene>
    <name evidence="1" type="ORF">CPM_0349</name>
</gene>
<dbReference type="KEGG" id="cdiv:CPM_0349"/>
<name>A0A1R4A5J5_9ARCH</name>
<organism evidence="1 2">
    <name type="scientific">Cuniculiplasma divulgatum</name>
    <dbReference type="NCBI Taxonomy" id="1673428"/>
    <lineage>
        <taxon>Archaea</taxon>
        <taxon>Methanobacteriati</taxon>
        <taxon>Thermoplasmatota</taxon>
        <taxon>Thermoplasmata</taxon>
        <taxon>Thermoplasmatales</taxon>
        <taxon>Cuniculiplasmataceae</taxon>
        <taxon>Cuniculiplasma</taxon>
    </lineage>
</organism>
<keyword evidence="2" id="KW-1185">Reference proteome</keyword>
<accession>A0A1R4A5J5</accession>
<evidence type="ECO:0000313" key="1">
    <source>
        <dbReference type="EMBL" id="SJK84234.1"/>
    </source>
</evidence>
<sequence length="66" mass="8014">MYLYRTMCWEAFLLHLGGNMSRHSMMSTTVQLFTMKRTEFNNYETEKYLSHFSHIFNKKSILIVKK</sequence>
<reference evidence="2" key="1">
    <citation type="submission" date="2016-06" db="EMBL/GenBank/DDBJ databases">
        <authorList>
            <person name="Toshchakov V.S."/>
        </authorList>
    </citation>
    <scope>NUCLEOTIDE SEQUENCE [LARGE SCALE GENOMIC DNA]</scope>
    <source>
        <strain>PM4 (JCM 30641</strain>
        <strain evidence="2">\VKM B-2940)</strain>
    </source>
</reference>
<dbReference type="EMBL" id="LT719092">
    <property type="protein sequence ID" value="SJK84234.1"/>
    <property type="molecule type" value="Genomic_DNA"/>
</dbReference>
<proteinExistence type="predicted"/>
<evidence type="ECO:0000313" key="2">
    <source>
        <dbReference type="Proteomes" id="UP000187822"/>
    </source>
</evidence>
<dbReference type="Proteomes" id="UP000187822">
    <property type="component" value="Chromosome I"/>
</dbReference>
<protein>
    <submittedName>
        <fullName evidence="1">Uncharacterized protein</fullName>
    </submittedName>
</protein>